<dbReference type="RefSeq" id="WP_313763121.1">
    <property type="nucleotide sequence ID" value="NZ_BAAAVH010000107.1"/>
</dbReference>
<protein>
    <recommendedName>
        <fullName evidence="3">Recombinase A</fullName>
    </recommendedName>
</protein>
<name>A0ABW1EW50_9ACTN</name>
<comment type="caution">
    <text evidence="1">The sequence shown here is derived from an EMBL/GenBank/DDBJ whole genome shotgun (WGS) entry which is preliminary data.</text>
</comment>
<reference evidence="2" key="1">
    <citation type="journal article" date="2019" name="Int. J. Syst. Evol. Microbiol.">
        <title>The Global Catalogue of Microorganisms (GCM) 10K type strain sequencing project: providing services to taxonomists for standard genome sequencing and annotation.</title>
        <authorList>
            <consortium name="The Broad Institute Genomics Platform"/>
            <consortium name="The Broad Institute Genome Sequencing Center for Infectious Disease"/>
            <person name="Wu L."/>
            <person name="Ma J."/>
        </authorList>
    </citation>
    <scope>NUCLEOTIDE SEQUENCE [LARGE SCALE GENOMIC DNA]</scope>
    <source>
        <strain evidence="2">CGMCC 4.1469</strain>
    </source>
</reference>
<dbReference type="Proteomes" id="UP001596067">
    <property type="component" value="Unassembled WGS sequence"/>
</dbReference>
<evidence type="ECO:0008006" key="3">
    <source>
        <dbReference type="Google" id="ProtNLM"/>
    </source>
</evidence>
<organism evidence="1 2">
    <name type="scientific">Kitasatospora aburaviensis</name>
    <dbReference type="NCBI Taxonomy" id="67265"/>
    <lineage>
        <taxon>Bacteria</taxon>
        <taxon>Bacillati</taxon>
        <taxon>Actinomycetota</taxon>
        <taxon>Actinomycetes</taxon>
        <taxon>Kitasatosporales</taxon>
        <taxon>Streptomycetaceae</taxon>
        <taxon>Kitasatospora</taxon>
    </lineage>
</organism>
<evidence type="ECO:0000313" key="1">
    <source>
        <dbReference type="EMBL" id="MFC5885850.1"/>
    </source>
</evidence>
<evidence type="ECO:0000313" key="2">
    <source>
        <dbReference type="Proteomes" id="UP001596067"/>
    </source>
</evidence>
<accession>A0ABW1EW50</accession>
<proteinExistence type="predicted"/>
<sequence length="275" mass="27197">MPVFESVFESTVERQPLRPVVSAAALGGGEGAGGRGLLPVLPALGEVLPEGGLRRGTAVSVGGGDLGLLLALAAGVRESEGGWAAAVGLPELGLAAAAGYGLDLRRLLVADDPGPHWAEVVSVLAGAVELIMLRPDGPVAPKPAARLAAVLRRSGCVLLVAGPWPGAGLRLGVRSARWFGLGDGHGRLTGRQVEVVAEGRGSAVRGRTARLWLPDEHGTVRAVAEPAAAAGPAGGAGTAGVAGVTGMTGAVGVGETEESVASEAAGAVLERMAVV</sequence>
<keyword evidence="2" id="KW-1185">Reference proteome</keyword>
<dbReference type="EMBL" id="JBHSOD010000012">
    <property type="protein sequence ID" value="MFC5885850.1"/>
    <property type="molecule type" value="Genomic_DNA"/>
</dbReference>
<gene>
    <name evidence="1" type="ORF">ACFP0N_12810</name>
</gene>